<protein>
    <recommendedName>
        <fullName evidence="7">Oxidoreductase</fullName>
    </recommendedName>
</protein>
<evidence type="ECO:0000313" key="5">
    <source>
        <dbReference type="EMBL" id="KAL2786088.1"/>
    </source>
</evidence>
<dbReference type="SUPFAM" id="SSF55347">
    <property type="entry name" value="Glyceraldehyde-3-phosphate dehydrogenase-like, C-terminal domain"/>
    <property type="match status" value="1"/>
</dbReference>
<evidence type="ECO:0000256" key="1">
    <source>
        <dbReference type="ARBA" id="ARBA00010928"/>
    </source>
</evidence>
<accession>A0ABR4FSY0</accession>
<dbReference type="PANTHER" id="PTHR43708:SF5">
    <property type="entry name" value="CONSERVED EXPRESSED OXIDOREDUCTASE (EUROFUNG)-RELATED"/>
    <property type="match status" value="1"/>
</dbReference>
<dbReference type="Pfam" id="PF02894">
    <property type="entry name" value="GFO_IDH_MocA_C"/>
    <property type="match status" value="1"/>
</dbReference>
<gene>
    <name evidence="5" type="ORF">BJX66DRAFT_342476</name>
</gene>
<feature type="domain" description="Gfo/Idh/MocA-like oxidoreductase C-terminal" evidence="4">
    <location>
        <begin position="138"/>
        <end position="362"/>
    </location>
</feature>
<dbReference type="InterPro" id="IPR000683">
    <property type="entry name" value="Gfo/Idh/MocA-like_OxRdtase_N"/>
</dbReference>
<comment type="similarity">
    <text evidence="1">Belongs to the Gfo/Idh/MocA family.</text>
</comment>
<organism evidence="5 6">
    <name type="scientific">Aspergillus keveii</name>
    <dbReference type="NCBI Taxonomy" id="714993"/>
    <lineage>
        <taxon>Eukaryota</taxon>
        <taxon>Fungi</taxon>
        <taxon>Dikarya</taxon>
        <taxon>Ascomycota</taxon>
        <taxon>Pezizomycotina</taxon>
        <taxon>Eurotiomycetes</taxon>
        <taxon>Eurotiomycetidae</taxon>
        <taxon>Eurotiales</taxon>
        <taxon>Aspergillaceae</taxon>
        <taxon>Aspergillus</taxon>
        <taxon>Aspergillus subgen. Nidulantes</taxon>
    </lineage>
</organism>
<comment type="caution">
    <text evidence="5">The sequence shown here is derived from an EMBL/GenBank/DDBJ whole genome shotgun (WGS) entry which is preliminary data.</text>
</comment>
<evidence type="ECO:0000259" key="4">
    <source>
        <dbReference type="Pfam" id="PF02894"/>
    </source>
</evidence>
<evidence type="ECO:0000313" key="6">
    <source>
        <dbReference type="Proteomes" id="UP001610563"/>
    </source>
</evidence>
<keyword evidence="6" id="KW-1185">Reference proteome</keyword>
<evidence type="ECO:0000256" key="2">
    <source>
        <dbReference type="ARBA" id="ARBA00023002"/>
    </source>
</evidence>
<dbReference type="InterPro" id="IPR051317">
    <property type="entry name" value="Gfo/Idh/MocA_oxidoreduct"/>
</dbReference>
<dbReference type="Gene3D" id="3.30.360.10">
    <property type="entry name" value="Dihydrodipicolinate Reductase, domain 2"/>
    <property type="match status" value="1"/>
</dbReference>
<dbReference type="PANTHER" id="PTHR43708">
    <property type="entry name" value="CONSERVED EXPRESSED OXIDOREDUCTASE (EUROFUNG)"/>
    <property type="match status" value="1"/>
</dbReference>
<evidence type="ECO:0008006" key="7">
    <source>
        <dbReference type="Google" id="ProtNLM"/>
    </source>
</evidence>
<dbReference type="Proteomes" id="UP001610563">
    <property type="component" value="Unassembled WGS sequence"/>
</dbReference>
<name>A0ABR4FSY0_9EURO</name>
<dbReference type="InterPro" id="IPR004104">
    <property type="entry name" value="Gfo/Idh/MocA-like_OxRdtase_C"/>
</dbReference>
<proteinExistence type="inferred from homology"/>
<dbReference type="Pfam" id="PF01408">
    <property type="entry name" value="GFO_IDH_MocA"/>
    <property type="match status" value="1"/>
</dbReference>
<dbReference type="EMBL" id="JBFTWV010000126">
    <property type="protein sequence ID" value="KAL2786088.1"/>
    <property type="molecule type" value="Genomic_DNA"/>
</dbReference>
<dbReference type="Gene3D" id="3.40.50.720">
    <property type="entry name" value="NAD(P)-binding Rossmann-like Domain"/>
    <property type="match status" value="1"/>
</dbReference>
<dbReference type="InterPro" id="IPR036291">
    <property type="entry name" value="NAD(P)-bd_dom_sf"/>
</dbReference>
<reference evidence="5 6" key="1">
    <citation type="submission" date="2024-07" db="EMBL/GenBank/DDBJ databases">
        <title>Section-level genome sequencing and comparative genomics of Aspergillus sections Usti and Cavernicolus.</title>
        <authorList>
            <consortium name="Lawrence Berkeley National Laboratory"/>
            <person name="Nybo J.L."/>
            <person name="Vesth T.C."/>
            <person name="Theobald S."/>
            <person name="Frisvad J.C."/>
            <person name="Larsen T.O."/>
            <person name="Kjaerboelling I."/>
            <person name="Rothschild-Mancinelli K."/>
            <person name="Lyhne E.K."/>
            <person name="Kogle M.E."/>
            <person name="Barry K."/>
            <person name="Clum A."/>
            <person name="Na H."/>
            <person name="Ledsgaard L."/>
            <person name="Lin J."/>
            <person name="Lipzen A."/>
            <person name="Kuo A."/>
            <person name="Riley R."/>
            <person name="Mondo S."/>
            <person name="Labutti K."/>
            <person name="Haridas S."/>
            <person name="Pangalinan J."/>
            <person name="Salamov A.A."/>
            <person name="Simmons B.A."/>
            <person name="Magnuson J.K."/>
            <person name="Chen J."/>
            <person name="Drula E."/>
            <person name="Henrissat B."/>
            <person name="Wiebenga A."/>
            <person name="Lubbers R.J."/>
            <person name="Gomes A.C."/>
            <person name="Makela M.R."/>
            <person name="Stajich J."/>
            <person name="Grigoriev I.V."/>
            <person name="Mortensen U.H."/>
            <person name="De Vries R.P."/>
            <person name="Baker S.E."/>
            <person name="Andersen M.R."/>
        </authorList>
    </citation>
    <scope>NUCLEOTIDE SEQUENCE [LARGE SCALE GENOMIC DNA]</scope>
    <source>
        <strain evidence="5 6">CBS 209.92</strain>
    </source>
</reference>
<feature type="domain" description="Gfo/Idh/MocA-like oxidoreductase N-terminal" evidence="3">
    <location>
        <begin position="6"/>
        <end position="125"/>
    </location>
</feature>
<dbReference type="SUPFAM" id="SSF51735">
    <property type="entry name" value="NAD(P)-binding Rossmann-fold domains"/>
    <property type="match status" value="1"/>
</dbReference>
<sequence length="365" mass="40209">MASKNFNVGVVGYGLAAKVFHIPFILRTPGFSLYSIVQRSPKAGDSAPADYPDLAHYRDFKDLLADKKVDIVVVTAPPNHHFHMTKAALEAGKHVLTEKPFVPTAKEADELDAVAQKAQRLLCVYQNRRWDSDFLILKHLISTDTLGRILEFNTHFDRYVTTASGGWRKDLAISDGGSVLYDLGPHLIDQAYTLFGLPHSVSGRLISQRNGELLDLLAPDCIYAQLMYRNGLVVHIRASSLSAEIAQTRYWIRGSKGSLHKRNVDPQEDQLKAGMTSGDPGFGAENPDDFDLVVATAGDQGKLEKVSIPDLVPETYQAIYTRFAEAVKSGRQSEVPVQPREAADVLRIIEAVQESAKTGKDVVLV</sequence>
<keyword evidence="2" id="KW-0560">Oxidoreductase</keyword>
<evidence type="ECO:0000259" key="3">
    <source>
        <dbReference type="Pfam" id="PF01408"/>
    </source>
</evidence>